<dbReference type="AlphaFoldDB" id="A0A6I6JQ00"/>
<dbReference type="GO" id="GO:0019894">
    <property type="term" value="F:kinesin binding"/>
    <property type="evidence" value="ECO:0007669"/>
    <property type="project" value="TreeGrafter"/>
</dbReference>
<evidence type="ECO:0000256" key="1">
    <source>
        <dbReference type="ARBA" id="ARBA00004245"/>
    </source>
</evidence>
<evidence type="ECO:0000256" key="8">
    <source>
        <dbReference type="ARBA" id="ARBA00023175"/>
    </source>
</evidence>
<keyword evidence="8" id="KW-0505">Motor protein</keyword>
<dbReference type="PRINTS" id="PR00381">
    <property type="entry name" value="KINESINLIGHT"/>
</dbReference>
<dbReference type="KEGG" id="psel:GM415_06195"/>
<evidence type="ECO:0000256" key="9">
    <source>
        <dbReference type="ARBA" id="ARBA00023212"/>
    </source>
</evidence>
<evidence type="ECO:0000256" key="3">
    <source>
        <dbReference type="ARBA" id="ARBA00022490"/>
    </source>
</evidence>
<name>A0A6I6JQ00_9BACT</name>
<dbReference type="PANTHER" id="PTHR45783">
    <property type="entry name" value="KINESIN LIGHT CHAIN"/>
    <property type="match status" value="1"/>
</dbReference>
<dbReference type="InterPro" id="IPR011990">
    <property type="entry name" value="TPR-like_helical_dom_sf"/>
</dbReference>
<dbReference type="InterPro" id="IPR002151">
    <property type="entry name" value="Kinesin_light"/>
</dbReference>
<evidence type="ECO:0000313" key="11">
    <source>
        <dbReference type="Proteomes" id="UP000428328"/>
    </source>
</evidence>
<dbReference type="GO" id="GO:0005871">
    <property type="term" value="C:kinesin complex"/>
    <property type="evidence" value="ECO:0007669"/>
    <property type="project" value="InterPro"/>
</dbReference>
<evidence type="ECO:0000313" key="10">
    <source>
        <dbReference type="EMBL" id="QGY39724.1"/>
    </source>
</evidence>
<reference evidence="10 11" key="1">
    <citation type="submission" date="2019-11" db="EMBL/GenBank/DDBJ databases">
        <authorList>
            <person name="Zheng R.K."/>
            <person name="Sun C.M."/>
        </authorList>
    </citation>
    <scope>NUCLEOTIDE SEQUENCE [LARGE SCALE GENOMIC DNA]</scope>
    <source>
        <strain evidence="10 11">SRB007</strain>
    </source>
</reference>
<organism evidence="10 11">
    <name type="scientific">Pseudodesulfovibrio cashew</name>
    <dbReference type="NCBI Taxonomy" id="2678688"/>
    <lineage>
        <taxon>Bacteria</taxon>
        <taxon>Pseudomonadati</taxon>
        <taxon>Thermodesulfobacteriota</taxon>
        <taxon>Desulfovibrionia</taxon>
        <taxon>Desulfovibrionales</taxon>
        <taxon>Desulfovibrionaceae</taxon>
    </lineage>
</organism>
<evidence type="ECO:0000256" key="6">
    <source>
        <dbReference type="ARBA" id="ARBA00022803"/>
    </source>
</evidence>
<dbReference type="GO" id="GO:0005737">
    <property type="term" value="C:cytoplasm"/>
    <property type="evidence" value="ECO:0007669"/>
    <property type="project" value="TreeGrafter"/>
</dbReference>
<accession>A0A6I6JQ00</accession>
<evidence type="ECO:0000256" key="5">
    <source>
        <dbReference type="ARBA" id="ARBA00022737"/>
    </source>
</evidence>
<dbReference type="GO" id="GO:0005874">
    <property type="term" value="C:microtubule"/>
    <property type="evidence" value="ECO:0007669"/>
    <property type="project" value="UniProtKB-KW"/>
</dbReference>
<proteinExistence type="inferred from homology"/>
<dbReference type="SMART" id="SM00028">
    <property type="entry name" value="TPR"/>
    <property type="match status" value="6"/>
</dbReference>
<dbReference type="EMBL" id="CP046400">
    <property type="protein sequence ID" value="QGY39724.1"/>
    <property type="molecule type" value="Genomic_DNA"/>
</dbReference>
<comment type="similarity">
    <text evidence="2">Belongs to the kinesin light chain family.</text>
</comment>
<dbReference type="PANTHER" id="PTHR45783:SF3">
    <property type="entry name" value="KINESIN LIGHT CHAIN"/>
    <property type="match status" value="1"/>
</dbReference>
<dbReference type="SUPFAM" id="SSF48452">
    <property type="entry name" value="TPR-like"/>
    <property type="match status" value="3"/>
</dbReference>
<dbReference type="InterPro" id="IPR019734">
    <property type="entry name" value="TPR_rpt"/>
</dbReference>
<gene>
    <name evidence="10" type="ORF">GM415_06195</name>
</gene>
<dbReference type="Gene3D" id="1.25.40.10">
    <property type="entry name" value="Tetratricopeptide repeat domain"/>
    <property type="match status" value="2"/>
</dbReference>
<evidence type="ECO:0000256" key="7">
    <source>
        <dbReference type="ARBA" id="ARBA00023054"/>
    </source>
</evidence>
<dbReference type="Proteomes" id="UP000428328">
    <property type="component" value="Chromosome"/>
</dbReference>
<comment type="subcellular location">
    <subcellularLocation>
        <location evidence="1">Cytoplasm</location>
        <location evidence="1">Cytoskeleton</location>
    </subcellularLocation>
</comment>
<keyword evidence="4" id="KW-0493">Microtubule</keyword>
<keyword evidence="9" id="KW-0206">Cytoskeleton</keyword>
<evidence type="ECO:0000256" key="2">
    <source>
        <dbReference type="ARBA" id="ARBA00009622"/>
    </source>
</evidence>
<dbReference type="RefSeq" id="WP_158946949.1">
    <property type="nucleotide sequence ID" value="NZ_CP046400.1"/>
</dbReference>
<protein>
    <submittedName>
        <fullName evidence="10">Tetratricopeptide repeat protein</fullName>
    </submittedName>
</protein>
<keyword evidence="5" id="KW-0677">Repeat</keyword>
<keyword evidence="6" id="KW-0802">TPR repeat</keyword>
<dbReference type="Pfam" id="PF13424">
    <property type="entry name" value="TPR_12"/>
    <property type="match status" value="3"/>
</dbReference>
<keyword evidence="3" id="KW-0963">Cytoplasm</keyword>
<sequence>MTETHARSGGEILALIREVETEAPGGAEALFMAAMLADSPLPYDFALSLEGTQHNPSLINPAAAFFAATATIDPLVDRDLIKTDVDAQIFQVREEVRRTVVQSLDTATRAEWAGRAIYALNLVLPDAEPQNWPTVEWLLPHVYACRDLITQLDVHTAAANRVLHQAGFSLYHQQRHREAAALLDAALAVDVAIKGRRHPDICADLEGLGTVLWAGGELERAENAFTTCLELQQAIFTEDNPVSAPILNSLAVIRQALGKHEAAEATFKECLKVLTRAHGEGHPAIASCLNNLALLYEAENRPEEALRLASRALEINREAYGSDHPEVAADLNAVALLLDATGRREEAESHFRESLAIRAKAYGEAHPETAQSLCNLALFLDNAGRDEEAAELYARGLSAYESALGPGHPLMERALDNYIVLLEKTGRRPTDDRLRALTEARLRAIVERGAQP</sequence>
<keyword evidence="11" id="KW-1185">Reference proteome</keyword>
<evidence type="ECO:0000256" key="4">
    <source>
        <dbReference type="ARBA" id="ARBA00022701"/>
    </source>
</evidence>
<keyword evidence="7" id="KW-0175">Coiled coil</keyword>
<dbReference type="GO" id="GO:0007018">
    <property type="term" value="P:microtubule-based movement"/>
    <property type="evidence" value="ECO:0007669"/>
    <property type="project" value="TreeGrafter"/>
</dbReference>